<dbReference type="Proteomes" id="UP000648984">
    <property type="component" value="Unassembled WGS sequence"/>
</dbReference>
<sequence length="415" mass="44145">MFARCPACHTVFRVRPEQLRAHLGQVRCGNCLNAFNALEHLQEEPPPTRAAPSAIPATPAQVQVSPTAQPVPPTASAEAPDRLDSFFVLEDKTEDSFSDQLDFEIPDALVAPRNPAGQAASTRVEPDTYEAPSFTFESSAPHDQTPDAAATPFVEIEPWSHIGSDGTEPFVASPTRDQINATSSAEPEAGLSAEPETELPFPQAPGVASAPVSSGDAAFIPPASEIENEKEAESGTRQAAEPDFSHLDETYGPAAAPPGRRWLSGLGIGVLAGTLAAQSIYLFRAEIARDWPALRPALVAACQALNCSVALPRVAGAISVEASDLQAEPGKPGRFLLNATIRNRAPHPQAYPHLELTLTDARDRPLARRVLTPQDWTPGADIEGGFDAGRDIAVTLPFEAPGLDAAGYRIYVFYP</sequence>
<name>A0ABX1QCG0_9RHOO</name>
<feature type="region of interest" description="Disordered" evidence="1">
    <location>
        <begin position="159"/>
        <end position="219"/>
    </location>
</feature>
<dbReference type="Pfam" id="PF11906">
    <property type="entry name" value="DUF3426"/>
    <property type="match status" value="1"/>
</dbReference>
<dbReference type="NCBIfam" id="TIGR02098">
    <property type="entry name" value="MJ0042_CXXC"/>
    <property type="match status" value="1"/>
</dbReference>
<proteinExistence type="predicted"/>
<feature type="region of interest" description="Disordered" evidence="1">
    <location>
        <begin position="43"/>
        <end position="79"/>
    </location>
</feature>
<dbReference type="EMBL" id="WTVQ01000026">
    <property type="protein sequence ID" value="NMG76086.1"/>
    <property type="molecule type" value="Genomic_DNA"/>
</dbReference>
<feature type="domain" description="Zinc finger/thioredoxin putative" evidence="2">
    <location>
        <begin position="1"/>
        <end position="36"/>
    </location>
</feature>
<dbReference type="RefSeq" id="WP_169261287.1">
    <property type="nucleotide sequence ID" value="NZ_WTVQ01000026.1"/>
</dbReference>
<comment type="caution">
    <text evidence="3">The sequence shown here is derived from an EMBL/GenBank/DDBJ whole genome shotgun (WGS) entry which is preliminary data.</text>
</comment>
<evidence type="ECO:0000256" key="1">
    <source>
        <dbReference type="SAM" id="MobiDB-lite"/>
    </source>
</evidence>
<protein>
    <submittedName>
        <fullName evidence="3">DUF3426 domain-containing protein</fullName>
    </submittedName>
</protein>
<keyword evidence="4" id="KW-1185">Reference proteome</keyword>
<gene>
    <name evidence="3" type="ORF">GPA25_15060</name>
</gene>
<feature type="compositionally biased region" description="Polar residues" evidence="1">
    <location>
        <begin position="175"/>
        <end position="185"/>
    </location>
</feature>
<reference evidence="3 4" key="1">
    <citation type="submission" date="2019-12" db="EMBL/GenBank/DDBJ databases">
        <title>Comparative genomics gives insights into the taxonomy of the Azoarcus-Aromatoleum group and reveals separate origins of nif in the plant-associated Azoarcus and non-plant-associated Aromatoleum sub-groups.</title>
        <authorList>
            <person name="Lafos M."/>
            <person name="Maluk M."/>
            <person name="Batista M."/>
            <person name="Junghare M."/>
            <person name="Carmona M."/>
            <person name="Faoro H."/>
            <person name="Cruz L.M."/>
            <person name="Battistoni F."/>
            <person name="De Souza E."/>
            <person name="Pedrosa F."/>
            <person name="Chen W.-M."/>
            <person name="Poole P.S."/>
            <person name="Dixon R.A."/>
            <person name="James E.K."/>
        </authorList>
    </citation>
    <scope>NUCLEOTIDE SEQUENCE [LARGE SCALE GENOMIC DNA]</scope>
    <source>
        <strain evidence="3 4">22Lin</strain>
    </source>
</reference>
<dbReference type="InterPro" id="IPR021834">
    <property type="entry name" value="DUF3426"/>
</dbReference>
<accession>A0ABX1QCG0</accession>
<organism evidence="3 4">
    <name type="scientific">Aromatoleum diolicum</name>
    <dbReference type="NCBI Taxonomy" id="75796"/>
    <lineage>
        <taxon>Bacteria</taxon>
        <taxon>Pseudomonadati</taxon>
        <taxon>Pseudomonadota</taxon>
        <taxon>Betaproteobacteria</taxon>
        <taxon>Rhodocyclales</taxon>
        <taxon>Rhodocyclaceae</taxon>
        <taxon>Aromatoleum</taxon>
    </lineage>
</organism>
<evidence type="ECO:0000313" key="3">
    <source>
        <dbReference type="EMBL" id="NMG76086.1"/>
    </source>
</evidence>
<evidence type="ECO:0000313" key="4">
    <source>
        <dbReference type="Proteomes" id="UP000648984"/>
    </source>
</evidence>
<evidence type="ECO:0000259" key="2">
    <source>
        <dbReference type="Pfam" id="PF13717"/>
    </source>
</evidence>
<dbReference type="InterPro" id="IPR011723">
    <property type="entry name" value="Znf/thioredoxin_put"/>
</dbReference>
<dbReference type="Pfam" id="PF13717">
    <property type="entry name" value="Zn_ribbon_4"/>
    <property type="match status" value="1"/>
</dbReference>